<dbReference type="Proteomes" id="UP000194153">
    <property type="component" value="Unassembled WGS sequence"/>
</dbReference>
<dbReference type="CDD" id="cd01026">
    <property type="entry name" value="TOPRIM_OLD"/>
    <property type="match status" value="1"/>
</dbReference>
<dbReference type="Gene3D" id="3.40.50.300">
    <property type="entry name" value="P-loop containing nucleotide triphosphate hydrolases"/>
    <property type="match status" value="1"/>
</dbReference>
<name>A0ABQ0MLN4_9BACT</name>
<feature type="domain" description="OLD protein-like TOPRIM" evidence="2">
    <location>
        <begin position="435"/>
        <end position="500"/>
    </location>
</feature>
<dbReference type="InterPro" id="IPR027417">
    <property type="entry name" value="P-loop_NTPase"/>
</dbReference>
<keyword evidence="3" id="KW-0378">Hydrolase</keyword>
<dbReference type="InterPro" id="IPR051396">
    <property type="entry name" value="Bact_Antivir_Def_Nuclease"/>
</dbReference>
<dbReference type="EMBL" id="BDQG01000001">
    <property type="protein sequence ID" value="GAW67985.1"/>
    <property type="molecule type" value="Genomic_DNA"/>
</dbReference>
<protein>
    <submittedName>
        <fullName evidence="3">ATP-dependent endonuclease</fullName>
    </submittedName>
</protein>
<dbReference type="GO" id="GO:0004519">
    <property type="term" value="F:endonuclease activity"/>
    <property type="evidence" value="ECO:0007669"/>
    <property type="project" value="UniProtKB-KW"/>
</dbReference>
<reference evidence="4" key="1">
    <citation type="submission" date="2017-05" db="EMBL/GenBank/DDBJ databases">
        <title>Draft genome sequence of Geobacter pelophilus, a iron(III)-reducing bacteria.</title>
        <authorList>
            <person name="Aoyagi T."/>
            <person name="Koike H."/>
            <person name="Morita T."/>
            <person name="Sato Y."/>
            <person name="Habe H."/>
            <person name="Hori T."/>
        </authorList>
    </citation>
    <scope>NUCLEOTIDE SEQUENCE [LARGE SCALE GENOMIC DNA]</scope>
    <source>
        <strain evidence="4">Drf2</strain>
    </source>
</reference>
<feature type="domain" description="Endonuclease GajA/Old nuclease/RecF-like AAA" evidence="1">
    <location>
        <begin position="1"/>
        <end position="339"/>
    </location>
</feature>
<dbReference type="RefSeq" id="WP_085814178.1">
    <property type="nucleotide sequence ID" value="NZ_BDQG01000001.1"/>
</dbReference>
<proteinExistence type="predicted"/>
<gene>
    <name evidence="3" type="ORF">GPEL0_01r4103</name>
</gene>
<sequence length="579" mass="66286">MKLRRLIIHNFRSLKDVDVKVGDYCLLVGKNNSGKSTVITALRMFYEDGVKYADKIDFPKFATDDHESWIELHFETTADEQDGLKSEYKSEDNILKVRKYFASENNFVQAGQSNIYGYENGLLSQNMFYGAKNISQSKLGRLIYIPEISKTDDTLKLSGPSPFREMINFVMKKVISNSDSYSTLRTAFEGFNDTFKDEATKEGFSLTALVDDINREIETWKIKFGVEINHISPDDIVKSLLVHHIEDEALGGQRVSVNSYGQGLQRHLIYTLIRLSSKYADKKEPKKKEFSPDYVLILFEEPEAFLHPTQQINMNNGLRAISKEDEHQVFVTTHSPIFVSKNNHELTALVKLRKAGAETNAYQITDELLSRLMDDNIGLYRHFNNLLADGSTSPDLRRKIKANKLGDDEPNDYQKLEEESFKYFLWLDSERSSLFFAKHVIICEGATEKVFLDYLINHYWPEFKDSHIYLLDCMGKFNVHRYMNLCGSLGIPHSILIDSDKDADIHGVINNFIEQNKNSHTISTYAFEDDLEGFLGIAKPARKDLKPLNIMAKYHDDSIEANRLEALKDVVNGLVSPAL</sequence>
<evidence type="ECO:0000259" key="2">
    <source>
        <dbReference type="Pfam" id="PF20469"/>
    </source>
</evidence>
<dbReference type="PANTHER" id="PTHR43581">
    <property type="entry name" value="ATP/GTP PHOSPHATASE"/>
    <property type="match status" value="1"/>
</dbReference>
<organism evidence="3 4">
    <name type="scientific">Geoanaerobacter pelophilus</name>
    <dbReference type="NCBI Taxonomy" id="60036"/>
    <lineage>
        <taxon>Bacteria</taxon>
        <taxon>Pseudomonadati</taxon>
        <taxon>Thermodesulfobacteriota</taxon>
        <taxon>Desulfuromonadia</taxon>
        <taxon>Geobacterales</taxon>
        <taxon>Geobacteraceae</taxon>
        <taxon>Geoanaerobacter</taxon>
    </lineage>
</organism>
<keyword evidence="4" id="KW-1185">Reference proteome</keyword>
<comment type="caution">
    <text evidence="3">The sequence shown here is derived from an EMBL/GenBank/DDBJ whole genome shotgun (WGS) entry which is preliminary data.</text>
</comment>
<keyword evidence="3" id="KW-0255">Endonuclease</keyword>
<dbReference type="SUPFAM" id="SSF52540">
    <property type="entry name" value="P-loop containing nucleoside triphosphate hydrolases"/>
    <property type="match status" value="1"/>
</dbReference>
<evidence type="ECO:0000313" key="3">
    <source>
        <dbReference type="EMBL" id="GAW67985.1"/>
    </source>
</evidence>
<dbReference type="InterPro" id="IPR034139">
    <property type="entry name" value="TOPRIM_OLD"/>
</dbReference>
<evidence type="ECO:0000313" key="4">
    <source>
        <dbReference type="Proteomes" id="UP000194153"/>
    </source>
</evidence>
<dbReference type="Pfam" id="PF13175">
    <property type="entry name" value="AAA_15"/>
    <property type="match status" value="1"/>
</dbReference>
<keyword evidence="3" id="KW-0540">Nuclease</keyword>
<dbReference type="PANTHER" id="PTHR43581:SF3">
    <property type="entry name" value="AAA+ ATPASE DOMAIN-CONTAINING PROTEIN"/>
    <property type="match status" value="1"/>
</dbReference>
<accession>A0ABQ0MLN4</accession>
<dbReference type="Pfam" id="PF20469">
    <property type="entry name" value="OLD-like_TOPRIM"/>
    <property type="match status" value="1"/>
</dbReference>
<dbReference type="InterPro" id="IPR041685">
    <property type="entry name" value="AAA_GajA/Old/RecF-like"/>
</dbReference>
<evidence type="ECO:0000259" key="1">
    <source>
        <dbReference type="Pfam" id="PF13175"/>
    </source>
</evidence>